<dbReference type="Pfam" id="PF01527">
    <property type="entry name" value="HTH_Tnp_1"/>
    <property type="match status" value="1"/>
</dbReference>
<dbReference type="InterPro" id="IPR036388">
    <property type="entry name" value="WH-like_DNA-bd_sf"/>
</dbReference>
<evidence type="ECO:0008006" key="2">
    <source>
        <dbReference type="Google" id="ProtNLM"/>
    </source>
</evidence>
<dbReference type="GO" id="GO:0004803">
    <property type="term" value="F:transposase activity"/>
    <property type="evidence" value="ECO:0007669"/>
    <property type="project" value="InterPro"/>
</dbReference>
<gene>
    <name evidence="1" type="ORF">AVDCRST_MAG84-4429</name>
</gene>
<dbReference type="SUPFAM" id="SSF48295">
    <property type="entry name" value="TrpR-like"/>
    <property type="match status" value="1"/>
</dbReference>
<dbReference type="EMBL" id="CADCTZ010000936">
    <property type="protein sequence ID" value="CAA9372283.1"/>
    <property type="molecule type" value="Genomic_DNA"/>
</dbReference>
<name>A0A6J4N1A8_9CYAN</name>
<dbReference type="GO" id="GO:0043565">
    <property type="term" value="F:sequence-specific DNA binding"/>
    <property type="evidence" value="ECO:0007669"/>
    <property type="project" value="InterPro"/>
</dbReference>
<evidence type="ECO:0000313" key="1">
    <source>
        <dbReference type="EMBL" id="CAA9372283.1"/>
    </source>
</evidence>
<proteinExistence type="predicted"/>
<reference evidence="1" key="1">
    <citation type="submission" date="2020-02" db="EMBL/GenBank/DDBJ databases">
        <authorList>
            <person name="Meier V. D."/>
        </authorList>
    </citation>
    <scope>NUCLEOTIDE SEQUENCE</scope>
    <source>
        <strain evidence="1">AVDCRST_MAG84</strain>
    </source>
</reference>
<dbReference type="AlphaFoldDB" id="A0A6J4N1A8"/>
<dbReference type="InterPro" id="IPR002514">
    <property type="entry name" value="Transposase_8"/>
</dbReference>
<accession>A0A6J4N1A8</accession>
<dbReference type="GO" id="GO:0006313">
    <property type="term" value="P:DNA transposition"/>
    <property type="evidence" value="ECO:0007669"/>
    <property type="project" value="InterPro"/>
</dbReference>
<organism evidence="1">
    <name type="scientific">uncultured Microcoleus sp</name>
    <dbReference type="NCBI Taxonomy" id="259945"/>
    <lineage>
        <taxon>Bacteria</taxon>
        <taxon>Bacillati</taxon>
        <taxon>Cyanobacteriota</taxon>
        <taxon>Cyanophyceae</taxon>
        <taxon>Oscillatoriophycideae</taxon>
        <taxon>Oscillatoriales</taxon>
        <taxon>Microcoleaceae</taxon>
        <taxon>Microcoleus</taxon>
        <taxon>environmental samples</taxon>
    </lineage>
</organism>
<sequence length="89" mass="10583">MGRGRNWTAEDKAKIVVQGLKGRRVAEICNEYQIHQTQYYKWREQFLENVPKLFDTAKQSKKETQLEREVQKLKSIIGDLTVELKKSDW</sequence>
<protein>
    <recommendedName>
        <fullName evidence="2">Transposase</fullName>
    </recommendedName>
</protein>
<dbReference type="InterPro" id="IPR010921">
    <property type="entry name" value="Trp_repressor/repl_initiator"/>
</dbReference>
<dbReference type="Gene3D" id="1.10.10.10">
    <property type="entry name" value="Winged helix-like DNA-binding domain superfamily/Winged helix DNA-binding domain"/>
    <property type="match status" value="1"/>
</dbReference>